<reference evidence="1" key="1">
    <citation type="journal article" date="2014" name="Front. Microbiol.">
        <title>High frequency of phylogenetically diverse reductive dehalogenase-homologous genes in deep subseafloor sedimentary metagenomes.</title>
        <authorList>
            <person name="Kawai M."/>
            <person name="Futagami T."/>
            <person name="Toyoda A."/>
            <person name="Takaki Y."/>
            <person name="Nishi S."/>
            <person name="Hori S."/>
            <person name="Arai W."/>
            <person name="Tsubouchi T."/>
            <person name="Morono Y."/>
            <person name="Uchiyama I."/>
            <person name="Ito T."/>
            <person name="Fujiyama A."/>
            <person name="Inagaki F."/>
            <person name="Takami H."/>
        </authorList>
    </citation>
    <scope>NUCLEOTIDE SEQUENCE</scope>
    <source>
        <strain evidence="1">Expedition CK06-06</strain>
    </source>
</reference>
<comment type="caution">
    <text evidence="1">The sequence shown here is derived from an EMBL/GenBank/DDBJ whole genome shotgun (WGS) entry which is preliminary data.</text>
</comment>
<dbReference type="SUPFAM" id="SSF56935">
    <property type="entry name" value="Porins"/>
    <property type="match status" value="1"/>
</dbReference>
<proteinExistence type="predicted"/>
<dbReference type="EMBL" id="BARW01020252">
    <property type="protein sequence ID" value="GAI89646.1"/>
    <property type="molecule type" value="Genomic_DNA"/>
</dbReference>
<gene>
    <name evidence="1" type="ORF">S12H4_34251</name>
</gene>
<dbReference type="AlphaFoldDB" id="X1TE60"/>
<accession>X1TE60</accession>
<organism evidence="1">
    <name type="scientific">marine sediment metagenome</name>
    <dbReference type="NCBI Taxonomy" id="412755"/>
    <lineage>
        <taxon>unclassified sequences</taxon>
        <taxon>metagenomes</taxon>
        <taxon>ecological metagenomes</taxon>
    </lineage>
</organism>
<evidence type="ECO:0000313" key="1">
    <source>
        <dbReference type="EMBL" id="GAI89646.1"/>
    </source>
</evidence>
<evidence type="ECO:0008006" key="2">
    <source>
        <dbReference type="Google" id="ProtNLM"/>
    </source>
</evidence>
<sequence length="264" mass="29981">RAWIDFTAGNLQIRAGRQRINWGQNFVWNPNDIFNTYSFFDFDYEEKPGSDALRVQYYTGASSLFEAAVKIDANEDITAAGKFQFNQWSYDFQILGGLLNSEDWTLGFGWAGDIEGAGFRGEMTYLHPKENFTDTSGIFIASLGLDYTFKNSLMIQFEALYNGATLDVSGFEQYYYMPLSVKTISFTDYTFFASVSYPVTPLFNGSLTGMYFPSMDGFFLGPNLTYSLSANIGLSFIAQHFRGEFTEGITQKMTLAFLRLKWSF</sequence>
<feature type="non-terminal residue" evidence="1">
    <location>
        <position position="1"/>
    </location>
</feature>
<protein>
    <recommendedName>
        <fullName evidence="2">Alginate export domain-containing protein</fullName>
    </recommendedName>
</protein>
<name>X1TE60_9ZZZZ</name>